<dbReference type="AlphaFoldDB" id="A0A7Y7M7W2"/>
<organism evidence="1 2">
    <name type="scientific">Nguyenibacter vanlangensis</name>
    <dbReference type="NCBI Taxonomy" id="1216886"/>
    <lineage>
        <taxon>Bacteria</taxon>
        <taxon>Pseudomonadati</taxon>
        <taxon>Pseudomonadota</taxon>
        <taxon>Alphaproteobacteria</taxon>
        <taxon>Acetobacterales</taxon>
        <taxon>Acetobacteraceae</taxon>
        <taxon>Nguyenibacter</taxon>
    </lineage>
</organism>
<evidence type="ECO:0000313" key="2">
    <source>
        <dbReference type="Proteomes" id="UP000534870"/>
    </source>
</evidence>
<feature type="non-terminal residue" evidence="1">
    <location>
        <position position="1"/>
    </location>
</feature>
<dbReference type="EMBL" id="JABXXP010000389">
    <property type="protein sequence ID" value="NVN12281.1"/>
    <property type="molecule type" value="Genomic_DNA"/>
</dbReference>
<keyword evidence="1" id="KW-0489">Methyltransferase</keyword>
<proteinExistence type="predicted"/>
<dbReference type="GO" id="GO:0008168">
    <property type="term" value="F:methyltransferase activity"/>
    <property type="evidence" value="ECO:0007669"/>
    <property type="project" value="UniProtKB-KW"/>
</dbReference>
<comment type="caution">
    <text evidence="1">The sequence shown here is derived from an EMBL/GenBank/DDBJ whole genome shotgun (WGS) entry which is preliminary data.</text>
</comment>
<sequence length="30" mass="3251">RTPQGLAVRPVFDVALPMLPELEPAPAFAF</sequence>
<accession>A0A7Y7M7W2</accession>
<dbReference type="GO" id="GO:0032259">
    <property type="term" value="P:methylation"/>
    <property type="evidence" value="ECO:0007669"/>
    <property type="project" value="UniProtKB-KW"/>
</dbReference>
<name>A0A7Y7M7W2_9PROT</name>
<gene>
    <name evidence="1" type="ORF">HUK84_14315</name>
</gene>
<dbReference type="Proteomes" id="UP000534870">
    <property type="component" value="Unassembled WGS sequence"/>
</dbReference>
<keyword evidence="1" id="KW-0808">Transferase</keyword>
<evidence type="ECO:0000313" key="1">
    <source>
        <dbReference type="EMBL" id="NVN12281.1"/>
    </source>
</evidence>
<protein>
    <submittedName>
        <fullName evidence="1">Protein-L-isoaspartate O-methyltransferase</fullName>
    </submittedName>
</protein>
<reference evidence="1 2" key="1">
    <citation type="submission" date="2020-06" db="EMBL/GenBank/DDBJ databases">
        <title>Description of novel acetic acid bacteria.</title>
        <authorList>
            <person name="Sombolestani A."/>
        </authorList>
    </citation>
    <scope>NUCLEOTIDE SEQUENCE [LARGE SCALE GENOMIC DNA]</scope>
    <source>
        <strain evidence="1 2">LMG 31431</strain>
    </source>
</reference>